<reference evidence="1" key="1">
    <citation type="submission" date="2020-09" db="EMBL/GenBank/DDBJ databases">
        <title>Genome-Enabled Discovery of Anthraquinone Biosynthesis in Senna tora.</title>
        <authorList>
            <person name="Kang S.-H."/>
            <person name="Pandey R.P."/>
            <person name="Lee C.-M."/>
            <person name="Sim J.-S."/>
            <person name="Jeong J.-T."/>
            <person name="Choi B.-S."/>
            <person name="Jung M."/>
            <person name="Ginzburg D."/>
            <person name="Zhao K."/>
            <person name="Won S.Y."/>
            <person name="Oh T.-J."/>
            <person name="Yu Y."/>
            <person name="Kim N.-H."/>
            <person name="Lee O.R."/>
            <person name="Lee T.-H."/>
            <person name="Bashyal P."/>
            <person name="Kim T.-S."/>
            <person name="Lee W.-H."/>
            <person name="Kawkins C."/>
            <person name="Kim C.-K."/>
            <person name="Kim J.S."/>
            <person name="Ahn B.O."/>
            <person name="Rhee S.Y."/>
            <person name="Sohng J.K."/>
        </authorList>
    </citation>
    <scope>NUCLEOTIDE SEQUENCE</scope>
    <source>
        <tissue evidence="1">Leaf</tissue>
    </source>
</reference>
<protein>
    <submittedName>
        <fullName evidence="1">Uncharacterized protein</fullName>
    </submittedName>
</protein>
<dbReference type="Proteomes" id="UP000634136">
    <property type="component" value="Unassembled WGS sequence"/>
</dbReference>
<sequence length="36" mass="4013">MGRAKHCILKASRGEITELSRVTLPALDNNLEFQLS</sequence>
<organism evidence="1 2">
    <name type="scientific">Senna tora</name>
    <dbReference type="NCBI Taxonomy" id="362788"/>
    <lineage>
        <taxon>Eukaryota</taxon>
        <taxon>Viridiplantae</taxon>
        <taxon>Streptophyta</taxon>
        <taxon>Embryophyta</taxon>
        <taxon>Tracheophyta</taxon>
        <taxon>Spermatophyta</taxon>
        <taxon>Magnoliopsida</taxon>
        <taxon>eudicotyledons</taxon>
        <taxon>Gunneridae</taxon>
        <taxon>Pentapetalae</taxon>
        <taxon>rosids</taxon>
        <taxon>fabids</taxon>
        <taxon>Fabales</taxon>
        <taxon>Fabaceae</taxon>
        <taxon>Caesalpinioideae</taxon>
        <taxon>Cassia clade</taxon>
        <taxon>Senna</taxon>
    </lineage>
</organism>
<comment type="caution">
    <text evidence="1">The sequence shown here is derived from an EMBL/GenBank/DDBJ whole genome shotgun (WGS) entry which is preliminary data.</text>
</comment>
<proteinExistence type="predicted"/>
<gene>
    <name evidence="1" type="ORF">G2W53_001324</name>
</gene>
<dbReference type="AlphaFoldDB" id="A0A834XFQ2"/>
<name>A0A834XFQ2_9FABA</name>
<accession>A0A834XFQ2</accession>
<dbReference type="EMBL" id="JAAIUW010000001">
    <property type="protein sequence ID" value="KAF7844419.1"/>
    <property type="molecule type" value="Genomic_DNA"/>
</dbReference>
<evidence type="ECO:0000313" key="2">
    <source>
        <dbReference type="Proteomes" id="UP000634136"/>
    </source>
</evidence>
<keyword evidence="2" id="KW-1185">Reference proteome</keyword>
<evidence type="ECO:0000313" key="1">
    <source>
        <dbReference type="EMBL" id="KAF7844419.1"/>
    </source>
</evidence>